<dbReference type="SUPFAM" id="SSF56672">
    <property type="entry name" value="DNA/RNA polymerases"/>
    <property type="match status" value="1"/>
</dbReference>
<evidence type="ECO:0000313" key="8">
    <source>
        <dbReference type="EMBL" id="KAL2631087.1"/>
    </source>
</evidence>
<keyword evidence="6" id="KW-0695">RNA-directed DNA polymerase</keyword>
<name>A0ABD1YNT6_9MARC</name>
<evidence type="ECO:0000313" key="9">
    <source>
        <dbReference type="Proteomes" id="UP001605036"/>
    </source>
</evidence>
<sequence>MAWLKQALVSSPTLRKIDYQCERPVIVIVYTNPIAIGWAVGQDDIEGCRFPTWFGARVLSPRQRDYPQVKRELWGVVTALKTERNYLIGAHVVLETDCLPLLGMIANCLTPDIAMLRWIAYIKTLNPKLRHIARKDNPVADMLSRARYADRMIWL</sequence>
<comment type="caution">
    <text evidence="8">The sequence shown here is derived from an EMBL/GenBank/DDBJ whole genome shotgun (WGS) entry which is preliminary data.</text>
</comment>
<evidence type="ECO:0000256" key="5">
    <source>
        <dbReference type="ARBA" id="ARBA00022801"/>
    </source>
</evidence>
<keyword evidence="3" id="KW-0540">Nuclease</keyword>
<evidence type="ECO:0000256" key="6">
    <source>
        <dbReference type="ARBA" id="ARBA00022918"/>
    </source>
</evidence>
<dbReference type="Pfam" id="PF17917">
    <property type="entry name" value="RT_RNaseH"/>
    <property type="match status" value="1"/>
</dbReference>
<feature type="domain" description="Reverse transcriptase RNase H-like" evidence="7">
    <location>
        <begin position="22"/>
        <end position="122"/>
    </location>
</feature>
<dbReference type="GO" id="GO:0004519">
    <property type="term" value="F:endonuclease activity"/>
    <property type="evidence" value="ECO:0007669"/>
    <property type="project" value="UniProtKB-KW"/>
</dbReference>
<evidence type="ECO:0000256" key="1">
    <source>
        <dbReference type="ARBA" id="ARBA00022679"/>
    </source>
</evidence>
<dbReference type="AlphaFoldDB" id="A0ABD1YNT6"/>
<keyword evidence="1" id="KW-0808">Transferase</keyword>
<protein>
    <recommendedName>
        <fullName evidence="7">Reverse transcriptase RNase H-like domain-containing protein</fullName>
    </recommendedName>
</protein>
<dbReference type="InterPro" id="IPR050951">
    <property type="entry name" value="Retrovirus_Pol_polyprotein"/>
</dbReference>
<dbReference type="EMBL" id="JBHFFA010000004">
    <property type="protein sequence ID" value="KAL2631087.1"/>
    <property type="molecule type" value="Genomic_DNA"/>
</dbReference>
<proteinExistence type="predicted"/>
<accession>A0ABD1YNT6</accession>
<evidence type="ECO:0000256" key="2">
    <source>
        <dbReference type="ARBA" id="ARBA00022695"/>
    </source>
</evidence>
<reference evidence="8 9" key="1">
    <citation type="submission" date="2024-09" db="EMBL/GenBank/DDBJ databases">
        <title>Chromosome-scale assembly of Riccia fluitans.</title>
        <authorList>
            <person name="Paukszto L."/>
            <person name="Sawicki J."/>
            <person name="Karawczyk K."/>
            <person name="Piernik-Szablinska J."/>
            <person name="Szczecinska M."/>
            <person name="Mazdziarz M."/>
        </authorList>
    </citation>
    <scope>NUCLEOTIDE SEQUENCE [LARGE SCALE GENOMIC DNA]</scope>
    <source>
        <strain evidence="8">Rf_01</strain>
        <tissue evidence="8">Aerial parts of the thallus</tissue>
    </source>
</reference>
<evidence type="ECO:0000256" key="4">
    <source>
        <dbReference type="ARBA" id="ARBA00022759"/>
    </source>
</evidence>
<keyword evidence="5" id="KW-0378">Hydrolase</keyword>
<dbReference type="PANTHER" id="PTHR37984:SF5">
    <property type="entry name" value="PROTEIN NYNRIN-LIKE"/>
    <property type="match status" value="1"/>
</dbReference>
<keyword evidence="9" id="KW-1185">Reference proteome</keyword>
<evidence type="ECO:0000256" key="3">
    <source>
        <dbReference type="ARBA" id="ARBA00022722"/>
    </source>
</evidence>
<keyword evidence="4" id="KW-0255">Endonuclease</keyword>
<dbReference type="InterPro" id="IPR041373">
    <property type="entry name" value="RT_RNaseH"/>
</dbReference>
<dbReference type="GO" id="GO:0003964">
    <property type="term" value="F:RNA-directed DNA polymerase activity"/>
    <property type="evidence" value="ECO:0007669"/>
    <property type="project" value="UniProtKB-KW"/>
</dbReference>
<gene>
    <name evidence="8" type="ORF">R1flu_015773</name>
</gene>
<dbReference type="Proteomes" id="UP001605036">
    <property type="component" value="Unassembled WGS sequence"/>
</dbReference>
<dbReference type="PANTHER" id="PTHR37984">
    <property type="entry name" value="PROTEIN CBG26694"/>
    <property type="match status" value="1"/>
</dbReference>
<organism evidence="8 9">
    <name type="scientific">Riccia fluitans</name>
    <dbReference type="NCBI Taxonomy" id="41844"/>
    <lineage>
        <taxon>Eukaryota</taxon>
        <taxon>Viridiplantae</taxon>
        <taxon>Streptophyta</taxon>
        <taxon>Embryophyta</taxon>
        <taxon>Marchantiophyta</taxon>
        <taxon>Marchantiopsida</taxon>
        <taxon>Marchantiidae</taxon>
        <taxon>Marchantiales</taxon>
        <taxon>Ricciaceae</taxon>
        <taxon>Riccia</taxon>
    </lineage>
</organism>
<evidence type="ECO:0000259" key="7">
    <source>
        <dbReference type="Pfam" id="PF17917"/>
    </source>
</evidence>
<keyword evidence="2" id="KW-0548">Nucleotidyltransferase</keyword>
<dbReference type="GO" id="GO:0016787">
    <property type="term" value="F:hydrolase activity"/>
    <property type="evidence" value="ECO:0007669"/>
    <property type="project" value="UniProtKB-KW"/>
</dbReference>
<dbReference type="InterPro" id="IPR043502">
    <property type="entry name" value="DNA/RNA_pol_sf"/>
</dbReference>